<dbReference type="Pfam" id="PF03665">
    <property type="entry name" value="UPF0172"/>
    <property type="match status" value="1"/>
</dbReference>
<evidence type="ECO:0000313" key="2">
    <source>
        <dbReference type="Proteomes" id="UP000663879"/>
    </source>
</evidence>
<gene>
    <name evidence="1" type="ORF">OXX778_LOCUS22737</name>
</gene>
<evidence type="ECO:0000313" key="1">
    <source>
        <dbReference type="EMBL" id="CAF1137113.1"/>
    </source>
</evidence>
<proteinExistence type="predicted"/>
<feature type="non-terminal residue" evidence="1">
    <location>
        <position position="77"/>
    </location>
</feature>
<sequence>REPCFKTFVFGEDQRLKENTCNVKLEDGTYEACLRLLNDKKFNSINDFDNHLDDIKQDWRNLGLNGNIGPVESLTAN</sequence>
<protein>
    <submittedName>
        <fullName evidence="1">Uncharacterized protein</fullName>
    </submittedName>
</protein>
<name>A0A814RPP9_9BILA</name>
<dbReference type="OrthoDB" id="194468at2759"/>
<dbReference type="GO" id="GO:0072546">
    <property type="term" value="C:EMC complex"/>
    <property type="evidence" value="ECO:0007669"/>
    <property type="project" value="InterPro"/>
</dbReference>
<organism evidence="1 2">
    <name type="scientific">Brachionus calyciflorus</name>
    <dbReference type="NCBI Taxonomy" id="104777"/>
    <lineage>
        <taxon>Eukaryota</taxon>
        <taxon>Metazoa</taxon>
        <taxon>Spiralia</taxon>
        <taxon>Gnathifera</taxon>
        <taxon>Rotifera</taxon>
        <taxon>Eurotatoria</taxon>
        <taxon>Monogononta</taxon>
        <taxon>Pseudotrocha</taxon>
        <taxon>Ploima</taxon>
        <taxon>Brachionidae</taxon>
        <taxon>Brachionus</taxon>
    </lineage>
</organism>
<dbReference type="EMBL" id="CAJNOC010010154">
    <property type="protein sequence ID" value="CAF1137113.1"/>
    <property type="molecule type" value="Genomic_DNA"/>
</dbReference>
<dbReference type="InterPro" id="IPR005366">
    <property type="entry name" value="EMC8/9"/>
</dbReference>
<accession>A0A814RPP9</accession>
<keyword evidence="2" id="KW-1185">Reference proteome</keyword>
<dbReference type="AlphaFoldDB" id="A0A814RPP9"/>
<comment type="caution">
    <text evidence="1">The sequence shown here is derived from an EMBL/GenBank/DDBJ whole genome shotgun (WGS) entry which is preliminary data.</text>
</comment>
<dbReference type="Proteomes" id="UP000663879">
    <property type="component" value="Unassembled WGS sequence"/>
</dbReference>
<reference evidence="1" key="1">
    <citation type="submission" date="2021-02" db="EMBL/GenBank/DDBJ databases">
        <authorList>
            <person name="Nowell W R."/>
        </authorList>
    </citation>
    <scope>NUCLEOTIDE SEQUENCE</scope>
    <source>
        <strain evidence="1">Ploen Becks lab</strain>
    </source>
</reference>